<evidence type="ECO:0000313" key="3">
    <source>
        <dbReference type="Proteomes" id="UP000001542"/>
    </source>
</evidence>
<evidence type="ECO:0000256" key="1">
    <source>
        <dbReference type="SAM" id="MobiDB-lite"/>
    </source>
</evidence>
<dbReference type="AlphaFoldDB" id="A2HH95"/>
<proteinExistence type="predicted"/>
<dbReference type="InParanoid" id="A2HH95"/>
<feature type="non-terminal residue" evidence="2">
    <location>
        <position position="1"/>
    </location>
</feature>
<feature type="region of interest" description="Disordered" evidence="1">
    <location>
        <begin position="22"/>
        <end position="46"/>
    </location>
</feature>
<accession>A2HH95</accession>
<organism evidence="2 3">
    <name type="scientific">Trichomonas vaginalis (strain ATCC PRA-98 / G3)</name>
    <dbReference type="NCBI Taxonomy" id="412133"/>
    <lineage>
        <taxon>Eukaryota</taxon>
        <taxon>Metamonada</taxon>
        <taxon>Parabasalia</taxon>
        <taxon>Trichomonadida</taxon>
        <taxon>Trichomonadidae</taxon>
        <taxon>Trichomonas</taxon>
    </lineage>
</organism>
<protein>
    <submittedName>
        <fullName evidence="2">Uncharacterized protein</fullName>
    </submittedName>
</protein>
<gene>
    <name evidence="2" type="ORF">TVAG_545070</name>
</gene>
<sequence length="74" mass="9249">PNNLYLSLKDKVLTQVLKSNRIQHHLQQRSPRRTRTRRRINQRRTRTRRKIRIRKNRQKIKNIKIYPVRNESSH</sequence>
<keyword evidence="3" id="KW-1185">Reference proteome</keyword>
<dbReference type="SMR" id="A2HH95"/>
<reference evidence="2" key="1">
    <citation type="submission" date="2006-10" db="EMBL/GenBank/DDBJ databases">
        <authorList>
            <person name="Amadeo P."/>
            <person name="Zhao Q."/>
            <person name="Wortman J."/>
            <person name="Fraser-Liggett C."/>
            <person name="Carlton J."/>
        </authorList>
    </citation>
    <scope>NUCLEOTIDE SEQUENCE</scope>
    <source>
        <strain evidence="2">G3</strain>
    </source>
</reference>
<evidence type="ECO:0000313" key="2">
    <source>
        <dbReference type="EMBL" id="EAX71221.1"/>
    </source>
</evidence>
<dbReference type="Proteomes" id="UP000001542">
    <property type="component" value="Unassembled WGS sequence"/>
</dbReference>
<dbReference type="EMBL" id="DS134551">
    <property type="protein sequence ID" value="EAX71221.1"/>
    <property type="molecule type" value="Genomic_DNA"/>
</dbReference>
<reference evidence="2" key="2">
    <citation type="journal article" date="2007" name="Science">
        <title>Draft genome sequence of the sexually transmitted pathogen Trichomonas vaginalis.</title>
        <authorList>
            <person name="Carlton J.M."/>
            <person name="Hirt R.P."/>
            <person name="Silva J.C."/>
            <person name="Delcher A.L."/>
            <person name="Schatz M."/>
            <person name="Zhao Q."/>
            <person name="Wortman J.R."/>
            <person name="Bidwell S.L."/>
            <person name="Alsmark U.C.M."/>
            <person name="Besteiro S."/>
            <person name="Sicheritz-Ponten T."/>
            <person name="Noel C.J."/>
            <person name="Dacks J.B."/>
            <person name="Foster P.G."/>
            <person name="Simillion C."/>
            <person name="Van de Peer Y."/>
            <person name="Miranda-Saavedra D."/>
            <person name="Barton G.J."/>
            <person name="Westrop G.D."/>
            <person name="Mueller S."/>
            <person name="Dessi D."/>
            <person name="Fiori P.L."/>
            <person name="Ren Q."/>
            <person name="Paulsen I."/>
            <person name="Zhang H."/>
            <person name="Bastida-Corcuera F.D."/>
            <person name="Simoes-Barbosa A."/>
            <person name="Brown M.T."/>
            <person name="Hayes R.D."/>
            <person name="Mukherjee M."/>
            <person name="Okumura C.Y."/>
            <person name="Schneider R."/>
            <person name="Smith A.J."/>
            <person name="Vanacova S."/>
            <person name="Villalvazo M."/>
            <person name="Haas B.J."/>
            <person name="Pertea M."/>
            <person name="Feldblyum T.V."/>
            <person name="Utterback T.R."/>
            <person name="Shu C.L."/>
            <person name="Osoegawa K."/>
            <person name="de Jong P.J."/>
            <person name="Hrdy I."/>
            <person name="Horvathova L."/>
            <person name="Zubacova Z."/>
            <person name="Dolezal P."/>
            <person name="Malik S.B."/>
            <person name="Logsdon J.M. Jr."/>
            <person name="Henze K."/>
            <person name="Gupta A."/>
            <person name="Wang C.C."/>
            <person name="Dunne R.L."/>
            <person name="Upcroft J.A."/>
            <person name="Upcroft P."/>
            <person name="White O."/>
            <person name="Salzberg S.L."/>
            <person name="Tang P."/>
            <person name="Chiu C.-H."/>
            <person name="Lee Y.-S."/>
            <person name="Embley T.M."/>
            <person name="Coombs G.H."/>
            <person name="Mottram J.C."/>
            <person name="Tachezy J."/>
            <person name="Fraser-Liggett C.M."/>
            <person name="Johnson P.J."/>
        </authorList>
    </citation>
    <scope>NUCLEOTIDE SEQUENCE [LARGE SCALE GENOMIC DNA]</scope>
    <source>
        <strain evidence="2">G3</strain>
    </source>
</reference>
<name>A2HH95_TRIV3</name>